<evidence type="ECO:0000256" key="1">
    <source>
        <dbReference type="SAM" id="MobiDB-lite"/>
    </source>
</evidence>
<sequence length="231" mass="25814">MVSKLSKTQPPVAASPTPQKNQRNFFYTKFFRYCRGGTPASKETPKKETTSTKASSLGGKLLLPILKHTNQKPVKKAEGNARSNGLQSSKLCGPLKFTKQRVSSKNKQRSSNLTKQIALALGHHPTPEAEKTLPTEFNFIFERYYERAKAGAIFSYGKLGGKTPSPTPVKAEVNRCENTSTSNYGLRVREIPGNPTAPFYMEEDIIVGHPPTESPFDRNCPFCMEKYWHEN</sequence>
<keyword evidence="3" id="KW-1185">Reference proteome</keyword>
<protein>
    <submittedName>
        <fullName evidence="2">Uncharacterized protein</fullName>
    </submittedName>
</protein>
<evidence type="ECO:0000313" key="2">
    <source>
        <dbReference type="EMBL" id="MBW0532667.1"/>
    </source>
</evidence>
<feature type="region of interest" description="Disordered" evidence="1">
    <location>
        <begin position="1"/>
        <end position="20"/>
    </location>
</feature>
<dbReference type="Proteomes" id="UP000765509">
    <property type="component" value="Unassembled WGS sequence"/>
</dbReference>
<organism evidence="2 3">
    <name type="scientific">Austropuccinia psidii MF-1</name>
    <dbReference type="NCBI Taxonomy" id="1389203"/>
    <lineage>
        <taxon>Eukaryota</taxon>
        <taxon>Fungi</taxon>
        <taxon>Dikarya</taxon>
        <taxon>Basidiomycota</taxon>
        <taxon>Pucciniomycotina</taxon>
        <taxon>Pucciniomycetes</taxon>
        <taxon>Pucciniales</taxon>
        <taxon>Sphaerophragmiaceae</taxon>
        <taxon>Austropuccinia</taxon>
    </lineage>
</organism>
<gene>
    <name evidence="2" type="ORF">O181_072382</name>
</gene>
<comment type="caution">
    <text evidence="2">The sequence shown here is derived from an EMBL/GenBank/DDBJ whole genome shotgun (WGS) entry which is preliminary data.</text>
</comment>
<name>A0A9Q3F9E9_9BASI</name>
<evidence type="ECO:0000313" key="3">
    <source>
        <dbReference type="Proteomes" id="UP000765509"/>
    </source>
</evidence>
<dbReference type="AlphaFoldDB" id="A0A9Q3F9E9"/>
<dbReference type="EMBL" id="AVOT02037919">
    <property type="protein sequence ID" value="MBW0532667.1"/>
    <property type="molecule type" value="Genomic_DNA"/>
</dbReference>
<reference evidence="2" key="1">
    <citation type="submission" date="2021-03" db="EMBL/GenBank/DDBJ databases">
        <title>Draft genome sequence of rust myrtle Austropuccinia psidii MF-1, a brazilian biotype.</title>
        <authorList>
            <person name="Quecine M.C."/>
            <person name="Pachon D.M.R."/>
            <person name="Bonatelli M.L."/>
            <person name="Correr F.H."/>
            <person name="Franceschini L.M."/>
            <person name="Leite T.F."/>
            <person name="Margarido G.R.A."/>
            <person name="Almeida C.A."/>
            <person name="Ferrarezi J.A."/>
            <person name="Labate C.A."/>
        </authorList>
    </citation>
    <scope>NUCLEOTIDE SEQUENCE</scope>
    <source>
        <strain evidence="2">MF-1</strain>
    </source>
</reference>
<accession>A0A9Q3F9E9</accession>
<proteinExistence type="predicted"/>